<evidence type="ECO:0000256" key="8">
    <source>
        <dbReference type="ARBA" id="ARBA00022989"/>
    </source>
</evidence>
<evidence type="ECO:0000256" key="10">
    <source>
        <dbReference type="ARBA" id="ARBA00023170"/>
    </source>
</evidence>
<evidence type="ECO:0000256" key="1">
    <source>
        <dbReference type="ARBA" id="ARBA00004251"/>
    </source>
</evidence>
<dbReference type="OrthoDB" id="442066at2759"/>
<accession>A0A9W3DKW4</accession>
<dbReference type="FunFam" id="3.80.10.10:FF:000041">
    <property type="entry name" value="LRR receptor-like serine/threonine-protein kinase ERECTA"/>
    <property type="match status" value="1"/>
</dbReference>
<dbReference type="SUPFAM" id="SSF52058">
    <property type="entry name" value="L domain-like"/>
    <property type="match status" value="1"/>
</dbReference>
<evidence type="ECO:0000256" key="4">
    <source>
        <dbReference type="ARBA" id="ARBA00022614"/>
    </source>
</evidence>
<evidence type="ECO:0000256" key="2">
    <source>
        <dbReference type="ARBA" id="ARBA00009592"/>
    </source>
</evidence>
<evidence type="ECO:0000313" key="15">
    <source>
        <dbReference type="RefSeq" id="XP_056864256.1"/>
    </source>
</evidence>
<dbReference type="InterPro" id="IPR046956">
    <property type="entry name" value="RLP23-like"/>
</dbReference>
<keyword evidence="5 12" id="KW-0812">Transmembrane</keyword>
<evidence type="ECO:0000256" key="11">
    <source>
        <dbReference type="ARBA" id="ARBA00023180"/>
    </source>
</evidence>
<comment type="similarity">
    <text evidence="2">Belongs to the RLP family.</text>
</comment>
<dbReference type="KEGG" id="rsz:108833759"/>
<evidence type="ECO:0000256" key="5">
    <source>
        <dbReference type="ARBA" id="ARBA00022692"/>
    </source>
</evidence>
<dbReference type="GeneID" id="108833759"/>
<name>A0A9W3DKW4_RAPSA</name>
<evidence type="ECO:0000256" key="13">
    <source>
        <dbReference type="SAM" id="SignalP"/>
    </source>
</evidence>
<dbReference type="RefSeq" id="XP_056864256.1">
    <property type="nucleotide sequence ID" value="XM_057008276.1"/>
</dbReference>
<dbReference type="SUPFAM" id="SSF52047">
    <property type="entry name" value="RNI-like"/>
    <property type="match status" value="1"/>
</dbReference>
<keyword evidence="3" id="KW-1003">Cell membrane</keyword>
<evidence type="ECO:0000256" key="3">
    <source>
        <dbReference type="ARBA" id="ARBA00022475"/>
    </source>
</evidence>
<protein>
    <submittedName>
        <fullName evidence="15">Receptor like protein 24-like</fullName>
    </submittedName>
</protein>
<dbReference type="InterPro" id="IPR001611">
    <property type="entry name" value="Leu-rich_rpt"/>
</dbReference>
<dbReference type="PANTHER" id="PTHR48061">
    <property type="entry name" value="LEUCINE-RICH REPEAT RECEPTOR PROTEIN KINASE EMS1-LIKE-RELATED"/>
    <property type="match status" value="1"/>
</dbReference>
<evidence type="ECO:0000313" key="14">
    <source>
        <dbReference type="Proteomes" id="UP000504610"/>
    </source>
</evidence>
<proteinExistence type="inferred from homology"/>
<keyword evidence="9 12" id="KW-0472">Membrane</keyword>
<keyword evidence="11" id="KW-0325">Glycoprotein</keyword>
<organism evidence="14 15">
    <name type="scientific">Raphanus sativus</name>
    <name type="common">Radish</name>
    <name type="synonym">Raphanus raphanistrum var. sativus</name>
    <dbReference type="NCBI Taxonomy" id="3726"/>
    <lineage>
        <taxon>Eukaryota</taxon>
        <taxon>Viridiplantae</taxon>
        <taxon>Streptophyta</taxon>
        <taxon>Embryophyta</taxon>
        <taxon>Tracheophyta</taxon>
        <taxon>Spermatophyta</taxon>
        <taxon>Magnoliopsida</taxon>
        <taxon>eudicotyledons</taxon>
        <taxon>Gunneridae</taxon>
        <taxon>Pentapetalae</taxon>
        <taxon>rosids</taxon>
        <taxon>malvids</taxon>
        <taxon>Brassicales</taxon>
        <taxon>Brassicaceae</taxon>
        <taxon>Brassiceae</taxon>
        <taxon>Raphanus</taxon>
    </lineage>
</organism>
<dbReference type="Gene3D" id="3.80.10.10">
    <property type="entry name" value="Ribonuclease Inhibitor"/>
    <property type="match status" value="4"/>
</dbReference>
<reference evidence="15" key="2">
    <citation type="submission" date="2025-08" db="UniProtKB">
        <authorList>
            <consortium name="RefSeq"/>
        </authorList>
    </citation>
    <scope>IDENTIFICATION</scope>
    <source>
        <tissue evidence="15">Leaf</tissue>
    </source>
</reference>
<evidence type="ECO:0000256" key="6">
    <source>
        <dbReference type="ARBA" id="ARBA00022729"/>
    </source>
</evidence>
<dbReference type="GO" id="GO:0005886">
    <property type="term" value="C:plasma membrane"/>
    <property type="evidence" value="ECO:0007669"/>
    <property type="project" value="UniProtKB-SubCell"/>
</dbReference>
<reference evidence="14" key="1">
    <citation type="journal article" date="2019" name="Database">
        <title>The radish genome database (RadishGD): an integrated information resource for radish genomics.</title>
        <authorList>
            <person name="Yu H.J."/>
            <person name="Baek S."/>
            <person name="Lee Y.J."/>
            <person name="Cho A."/>
            <person name="Mun J.H."/>
        </authorList>
    </citation>
    <scope>NUCLEOTIDE SEQUENCE [LARGE SCALE GENOMIC DNA]</scope>
    <source>
        <strain evidence="14">cv. WK10039</strain>
    </source>
</reference>
<dbReference type="PANTHER" id="PTHR48061:SF46">
    <property type="entry name" value="LEUCINE-RICH REPEAT-CONTAINING N-TERMINAL PLANT-TYPE DOMAIN-CONTAINING PROTEIN"/>
    <property type="match status" value="1"/>
</dbReference>
<dbReference type="SMART" id="SM00369">
    <property type="entry name" value="LRR_TYP"/>
    <property type="match status" value="8"/>
</dbReference>
<dbReference type="InterPro" id="IPR032675">
    <property type="entry name" value="LRR_dom_sf"/>
</dbReference>
<dbReference type="Proteomes" id="UP000504610">
    <property type="component" value="Chromosome 4"/>
</dbReference>
<dbReference type="Pfam" id="PF00560">
    <property type="entry name" value="LRR_1"/>
    <property type="match status" value="5"/>
</dbReference>
<sequence length="810" mass="89220">MSGSSLSFVLVLLLSCLSESSAIIRKFHDVACRAHHIQSLMQFKNEFDSSSCNQTDYFNGVRCDNMTGEVTALQLPRGCLRGTMQPNSSLFRLLHLRYLNLSNNNFGSSTIPSELGNLNRLETLILSSNGFIDLSHNDLTGGFSLAQNLTKLNLLDLSYNHLSSTIMNPKSSIFTLHDLHYLNLCYNNFVSSTIPPEFGNLNRLEALSLFSTGLIGHVPSSFSNLSLLTTLLLGHNDLTSIFLPAQNLTKIPSQSHKQLEGQILEPISKLITLTTLDLSFLNLGYPIDLRVFSSFKSLAILALSGNSISPTSLSSDSGIPLSMEALLLSQCNISEFPNILKPLKNLRSLDISSNRIKGKIPEWFWSHPRLISANFFNNSLNGFQGLPEVLVNSSLRFLDLSLNCFEGAPPNLPPFIVSFTARGNRFTGNIPLSTCNHNSLTLDLASNNFTGAVPPCLSNLTAVNLRKNNLEGSLPDMFHDGSPLESFDVGYNQLTGKLPKSLINCSSLRLLNVEHNGIKDAFPFWLKALPNLQVLTLRSNKFYGPIATHDDRGAFPELRIFEISDNNFSGSLPPNYFVNWKASSLQMNEDGSIYMDHKEESIKNTYYIYADLVDLQYKGLSLEQVKVLTFYSAIDLSGNRFEGQIPESVGLLKTLIALNFSNNAFTGHIPSSLANVEALESLDLSRNQLSGTIPNELKTLSFLACINVSHNQLQGEIPQGTQITGQPASSFEGNARLCGLPLEGSCTGPRVASIQYVKEDKKEGEMVSWEAVTIGYALGLLFGVAIYQVIASYKPEWLVKIIGPYYCKSC</sequence>
<keyword evidence="4" id="KW-0433">Leucine-rich repeat</keyword>
<feature type="signal peptide" evidence="13">
    <location>
        <begin position="1"/>
        <end position="22"/>
    </location>
</feature>
<comment type="subcellular location">
    <subcellularLocation>
        <location evidence="1">Cell membrane</location>
        <topology evidence="1">Single-pass type I membrane protein</topology>
    </subcellularLocation>
</comment>
<keyword evidence="10" id="KW-0675">Receptor</keyword>
<keyword evidence="8 12" id="KW-1133">Transmembrane helix</keyword>
<evidence type="ECO:0000256" key="12">
    <source>
        <dbReference type="SAM" id="Phobius"/>
    </source>
</evidence>
<feature type="chain" id="PRO_5040739634" evidence="13">
    <location>
        <begin position="23"/>
        <end position="810"/>
    </location>
</feature>
<dbReference type="PRINTS" id="PR00019">
    <property type="entry name" value="LEURICHRPT"/>
</dbReference>
<keyword evidence="6 13" id="KW-0732">Signal</keyword>
<evidence type="ECO:0000256" key="7">
    <source>
        <dbReference type="ARBA" id="ARBA00022737"/>
    </source>
</evidence>
<dbReference type="AlphaFoldDB" id="A0A9W3DKW4"/>
<evidence type="ECO:0000256" key="9">
    <source>
        <dbReference type="ARBA" id="ARBA00023136"/>
    </source>
</evidence>
<gene>
    <name evidence="15" type="primary">LOC108833759</name>
</gene>
<dbReference type="InterPro" id="IPR003591">
    <property type="entry name" value="Leu-rich_rpt_typical-subtyp"/>
</dbReference>
<dbReference type="FunFam" id="3.80.10.10:FF:000111">
    <property type="entry name" value="LRR receptor-like serine/threonine-protein kinase ERECTA"/>
    <property type="match status" value="1"/>
</dbReference>
<keyword evidence="7" id="KW-0677">Repeat</keyword>
<keyword evidence="14" id="KW-1185">Reference proteome</keyword>
<feature type="transmembrane region" description="Helical" evidence="12">
    <location>
        <begin position="766"/>
        <end position="790"/>
    </location>
</feature>
<dbReference type="Pfam" id="PF13855">
    <property type="entry name" value="LRR_8"/>
    <property type="match status" value="1"/>
</dbReference>